<name>A0A9N9QNS7_9CUCU</name>
<evidence type="ECO:0000313" key="5">
    <source>
        <dbReference type="EMBL" id="CAG9767204.1"/>
    </source>
</evidence>
<reference evidence="5" key="1">
    <citation type="submission" date="2022-01" db="EMBL/GenBank/DDBJ databases">
        <authorList>
            <person name="King R."/>
        </authorList>
    </citation>
    <scope>NUCLEOTIDE SEQUENCE</scope>
</reference>
<dbReference type="Pfam" id="PF20772">
    <property type="entry name" value="TACO1_YebC_N"/>
    <property type="match status" value="1"/>
</dbReference>
<feature type="domain" description="TACO1/YebC-like second and third" evidence="3">
    <location>
        <begin position="99"/>
        <end position="257"/>
    </location>
</feature>
<evidence type="ECO:0000259" key="3">
    <source>
        <dbReference type="Pfam" id="PF01709"/>
    </source>
</evidence>
<evidence type="ECO:0008006" key="7">
    <source>
        <dbReference type="Google" id="ProtNLM"/>
    </source>
</evidence>
<dbReference type="EMBL" id="OU892280">
    <property type="protein sequence ID" value="CAG9767204.1"/>
    <property type="molecule type" value="Genomic_DNA"/>
</dbReference>
<dbReference type="AlphaFoldDB" id="A0A9N9QNS7"/>
<evidence type="ECO:0000259" key="4">
    <source>
        <dbReference type="Pfam" id="PF20772"/>
    </source>
</evidence>
<evidence type="ECO:0000256" key="2">
    <source>
        <dbReference type="ARBA" id="ARBA00008724"/>
    </source>
</evidence>
<dbReference type="InterPro" id="IPR048300">
    <property type="entry name" value="TACO1_YebC-like_2nd/3rd_dom"/>
</dbReference>
<dbReference type="InterPro" id="IPR049083">
    <property type="entry name" value="TACO1_YebC_N"/>
</dbReference>
<dbReference type="SUPFAM" id="SSF75625">
    <property type="entry name" value="YebC-like"/>
    <property type="match status" value="1"/>
</dbReference>
<accession>A0A9N9QNS7</accession>
<dbReference type="InterPro" id="IPR002876">
    <property type="entry name" value="Transcrip_reg_TACO1-like"/>
</dbReference>
<dbReference type="GO" id="GO:0005739">
    <property type="term" value="C:mitochondrion"/>
    <property type="evidence" value="ECO:0007669"/>
    <property type="project" value="UniProtKB-SubCell"/>
</dbReference>
<dbReference type="InterPro" id="IPR017856">
    <property type="entry name" value="Integrase-like_N"/>
</dbReference>
<comment type="similarity">
    <text evidence="2">Belongs to the TACO1 family.</text>
</comment>
<dbReference type="Gene3D" id="1.10.10.200">
    <property type="match status" value="1"/>
</dbReference>
<sequence>MFRKLVQLNFVHKRFAGHSKWANIKHIKGAKDAERNVLFTKLARQIRVAVTEGGSSDPKKNLKLVQVIDQCKRFNMPLATLQSVLKSCENDKSNNKAHLIDIKGPGSCMVLCELYTNNLHVVKQSISIQLKKTKSKFADGSGLHMFHEKGIIDAENTNLTSKPLKEQLELATDHAIECNAEEVEILDGNIFQFLCSKQNFPECQKLLENLGYRIVNASVDYIPNKMQEIGPTDLELFEKLMKKLDEMPEVVRLFDNVN</sequence>
<comment type="subcellular location">
    <subcellularLocation>
        <location evidence="1">Mitochondrion</location>
    </subcellularLocation>
</comment>
<dbReference type="Proteomes" id="UP001152799">
    <property type="component" value="Chromosome 4"/>
</dbReference>
<evidence type="ECO:0000313" key="6">
    <source>
        <dbReference type="Proteomes" id="UP001152799"/>
    </source>
</evidence>
<dbReference type="InterPro" id="IPR026564">
    <property type="entry name" value="Transcrip_reg_TACO1-like_dom3"/>
</dbReference>
<dbReference type="Pfam" id="PF01709">
    <property type="entry name" value="Transcrip_reg"/>
    <property type="match status" value="1"/>
</dbReference>
<protein>
    <recommendedName>
        <fullName evidence="7">Translational activator of cytochrome c oxidase 1</fullName>
    </recommendedName>
</protein>
<dbReference type="PANTHER" id="PTHR12532:SF0">
    <property type="entry name" value="TRANSLATIONAL ACTIVATOR OF CYTOCHROME C OXIDASE 1"/>
    <property type="match status" value="1"/>
</dbReference>
<evidence type="ECO:0000256" key="1">
    <source>
        <dbReference type="ARBA" id="ARBA00004173"/>
    </source>
</evidence>
<dbReference type="Gene3D" id="3.30.70.980">
    <property type="match status" value="2"/>
</dbReference>
<organism evidence="5 6">
    <name type="scientific">Ceutorhynchus assimilis</name>
    <name type="common">cabbage seed weevil</name>
    <dbReference type="NCBI Taxonomy" id="467358"/>
    <lineage>
        <taxon>Eukaryota</taxon>
        <taxon>Metazoa</taxon>
        <taxon>Ecdysozoa</taxon>
        <taxon>Arthropoda</taxon>
        <taxon>Hexapoda</taxon>
        <taxon>Insecta</taxon>
        <taxon>Pterygota</taxon>
        <taxon>Neoptera</taxon>
        <taxon>Endopterygota</taxon>
        <taxon>Coleoptera</taxon>
        <taxon>Polyphaga</taxon>
        <taxon>Cucujiformia</taxon>
        <taxon>Curculionidae</taxon>
        <taxon>Ceutorhynchinae</taxon>
        <taxon>Ceutorhynchus</taxon>
    </lineage>
</organism>
<keyword evidence="6" id="KW-1185">Reference proteome</keyword>
<feature type="domain" description="TACO1/YebC-like N-terminal" evidence="4">
    <location>
        <begin position="19"/>
        <end position="87"/>
    </location>
</feature>
<proteinExistence type="inferred from homology"/>
<dbReference type="FunFam" id="1.10.10.200:FF:000002">
    <property type="entry name" value="Probable transcriptional regulatory protein CLM62_37755"/>
    <property type="match status" value="1"/>
</dbReference>
<gene>
    <name evidence="5" type="ORF">CEUTPL_LOCUS7770</name>
</gene>
<dbReference type="OrthoDB" id="2017544at2759"/>
<dbReference type="InterPro" id="IPR029072">
    <property type="entry name" value="YebC-like"/>
</dbReference>
<dbReference type="PANTHER" id="PTHR12532">
    <property type="entry name" value="TRANSLATIONAL ACTIVATOR OF CYTOCHROME C OXIDASE 1"/>
    <property type="match status" value="1"/>
</dbReference>